<dbReference type="Proteomes" id="UP001227268">
    <property type="component" value="Unassembled WGS sequence"/>
</dbReference>
<reference evidence="1" key="1">
    <citation type="submission" date="2023-04" db="EMBL/GenBank/DDBJ databases">
        <title>Draft Genome sequencing of Naganishia species isolated from polar environments using Oxford Nanopore Technology.</title>
        <authorList>
            <person name="Leo P."/>
            <person name="Venkateswaran K."/>
        </authorList>
    </citation>
    <scope>NUCLEOTIDE SEQUENCE</scope>
    <source>
        <strain evidence="1">MNA-CCFEE 5423</strain>
    </source>
</reference>
<accession>A0ACC2VL39</accession>
<name>A0ACC2VL39_9TREE</name>
<evidence type="ECO:0000313" key="2">
    <source>
        <dbReference type="Proteomes" id="UP001227268"/>
    </source>
</evidence>
<gene>
    <name evidence="1" type="ORF">QFC21_003816</name>
</gene>
<organism evidence="1 2">
    <name type="scientific">Naganishia friedmannii</name>
    <dbReference type="NCBI Taxonomy" id="89922"/>
    <lineage>
        <taxon>Eukaryota</taxon>
        <taxon>Fungi</taxon>
        <taxon>Dikarya</taxon>
        <taxon>Basidiomycota</taxon>
        <taxon>Agaricomycotina</taxon>
        <taxon>Tremellomycetes</taxon>
        <taxon>Filobasidiales</taxon>
        <taxon>Filobasidiaceae</taxon>
        <taxon>Naganishia</taxon>
    </lineage>
</organism>
<sequence length="359" mass="39795">MATEEEKSRNNEVLLSPSNDSSTEKLRRTLTQFPSTGPTGPPAETTEIRVSRLTFTKIILLGACANLTMLSSGFSFNAMSISLDMAARDLGIAEKDLQWTFNALYLAMGCTTLVAGRTADIFGRKAVYLVGIALFGIFSLVASFMHNPEGFFINRAMSGLGVAMILASNAGYYCLINVFSTWRSAFWCLAATTVLPFMGTALFVKNRPILAEQADRRIDWIGGFLFTAGFALLFYPLSQARSTPKGWATGCEWLTGWSRSEIKCIASVLTKYLFSDATDIIAMLVLSFVLVGSALCWQWYLEHETTFPPVIRTSVLTRSRGKLALVCFVVVSSLHRHFDRDEVDVDLRRWHAALFYGLL</sequence>
<comment type="caution">
    <text evidence="1">The sequence shown here is derived from an EMBL/GenBank/DDBJ whole genome shotgun (WGS) entry which is preliminary data.</text>
</comment>
<evidence type="ECO:0000313" key="1">
    <source>
        <dbReference type="EMBL" id="KAJ9099816.1"/>
    </source>
</evidence>
<protein>
    <submittedName>
        <fullName evidence="1">Uncharacterized protein</fullName>
    </submittedName>
</protein>
<proteinExistence type="predicted"/>
<dbReference type="EMBL" id="JASBWT010000012">
    <property type="protein sequence ID" value="KAJ9099816.1"/>
    <property type="molecule type" value="Genomic_DNA"/>
</dbReference>
<keyword evidence="2" id="KW-1185">Reference proteome</keyword>